<dbReference type="GO" id="GO:0006405">
    <property type="term" value="P:RNA export from nucleus"/>
    <property type="evidence" value="ECO:0007669"/>
    <property type="project" value="TreeGrafter"/>
</dbReference>
<dbReference type="GO" id="GO:0000973">
    <property type="term" value="P:post-transcriptional tethering of RNA polymerase II gene DNA at nuclear periphery"/>
    <property type="evidence" value="ECO:0007669"/>
    <property type="project" value="TreeGrafter"/>
</dbReference>
<evidence type="ECO:0000256" key="1">
    <source>
        <dbReference type="SAM" id="MobiDB-lite"/>
    </source>
</evidence>
<dbReference type="AlphaFoldDB" id="A0A5C7ISW5"/>
<accession>A0A5C7ISW5</accession>
<feature type="compositionally biased region" description="Low complexity" evidence="1">
    <location>
        <begin position="104"/>
        <end position="125"/>
    </location>
</feature>
<protein>
    <submittedName>
        <fullName evidence="2">Uncharacterized protein</fullName>
    </submittedName>
</protein>
<reference evidence="3" key="1">
    <citation type="journal article" date="2019" name="Gigascience">
        <title>De novo genome assembly of the endangered Acer yangbiense, a plant species with extremely small populations endemic to Yunnan Province, China.</title>
        <authorList>
            <person name="Yang J."/>
            <person name="Wariss H.M."/>
            <person name="Tao L."/>
            <person name="Zhang R."/>
            <person name="Yun Q."/>
            <person name="Hollingsworth P."/>
            <person name="Dao Z."/>
            <person name="Luo G."/>
            <person name="Guo H."/>
            <person name="Ma Y."/>
            <person name="Sun W."/>
        </authorList>
    </citation>
    <scope>NUCLEOTIDE SEQUENCE [LARGE SCALE GENOMIC DNA]</scope>
    <source>
        <strain evidence="3">cv. Malutang</strain>
    </source>
</reference>
<dbReference type="PANTHER" id="PTHR23198">
    <property type="entry name" value="NUCLEOPORIN"/>
    <property type="match status" value="1"/>
</dbReference>
<dbReference type="EMBL" id="VAHF01000001">
    <property type="protein sequence ID" value="TXG71526.1"/>
    <property type="molecule type" value="Genomic_DNA"/>
</dbReference>
<feature type="region of interest" description="Disordered" evidence="1">
    <location>
        <begin position="104"/>
        <end position="143"/>
    </location>
</feature>
<dbReference type="Proteomes" id="UP000323000">
    <property type="component" value="Chromosome 1"/>
</dbReference>
<dbReference type="GO" id="GO:0017056">
    <property type="term" value="F:structural constituent of nuclear pore"/>
    <property type="evidence" value="ECO:0007669"/>
    <property type="project" value="TreeGrafter"/>
</dbReference>
<evidence type="ECO:0000313" key="2">
    <source>
        <dbReference type="EMBL" id="TXG71526.1"/>
    </source>
</evidence>
<dbReference type="GO" id="GO:0034398">
    <property type="term" value="P:telomere tethering at nuclear periphery"/>
    <property type="evidence" value="ECO:0007669"/>
    <property type="project" value="TreeGrafter"/>
</dbReference>
<name>A0A5C7ISW5_9ROSI</name>
<gene>
    <name evidence="2" type="ORF">EZV62_000105</name>
</gene>
<dbReference type="OrthoDB" id="3797628at2759"/>
<dbReference type="InterPro" id="IPR037665">
    <property type="entry name" value="Nucleoporin_S59-like"/>
</dbReference>
<feature type="compositionally biased region" description="Polar residues" evidence="1">
    <location>
        <begin position="126"/>
        <end position="138"/>
    </location>
</feature>
<proteinExistence type="predicted"/>
<dbReference type="GO" id="GO:0008139">
    <property type="term" value="F:nuclear localization sequence binding"/>
    <property type="evidence" value="ECO:0007669"/>
    <property type="project" value="TreeGrafter"/>
</dbReference>
<dbReference type="Gene3D" id="1.10.10.2360">
    <property type="match status" value="1"/>
</dbReference>
<comment type="caution">
    <text evidence="2">The sequence shown here is derived from an EMBL/GenBank/DDBJ whole genome shotgun (WGS) entry which is preliminary data.</text>
</comment>
<evidence type="ECO:0000313" key="3">
    <source>
        <dbReference type="Proteomes" id="UP000323000"/>
    </source>
</evidence>
<feature type="compositionally biased region" description="Polar residues" evidence="1">
    <location>
        <begin position="1"/>
        <end position="40"/>
    </location>
</feature>
<dbReference type="PANTHER" id="PTHR23198:SF22">
    <property type="entry name" value="PEPTIDASE S59 DOMAIN-CONTAINING PROTEIN"/>
    <property type="match status" value="1"/>
</dbReference>
<dbReference type="GO" id="GO:0003723">
    <property type="term" value="F:RNA binding"/>
    <property type="evidence" value="ECO:0007669"/>
    <property type="project" value="TreeGrafter"/>
</dbReference>
<organism evidence="2 3">
    <name type="scientific">Acer yangbiense</name>
    <dbReference type="NCBI Taxonomy" id="1000413"/>
    <lineage>
        <taxon>Eukaryota</taxon>
        <taxon>Viridiplantae</taxon>
        <taxon>Streptophyta</taxon>
        <taxon>Embryophyta</taxon>
        <taxon>Tracheophyta</taxon>
        <taxon>Spermatophyta</taxon>
        <taxon>Magnoliopsida</taxon>
        <taxon>eudicotyledons</taxon>
        <taxon>Gunneridae</taxon>
        <taxon>Pentapetalae</taxon>
        <taxon>rosids</taxon>
        <taxon>malvids</taxon>
        <taxon>Sapindales</taxon>
        <taxon>Sapindaceae</taxon>
        <taxon>Hippocastanoideae</taxon>
        <taxon>Acereae</taxon>
        <taxon>Acer</taxon>
    </lineage>
</organism>
<keyword evidence="3" id="KW-1185">Reference proteome</keyword>
<dbReference type="GO" id="GO:0006606">
    <property type="term" value="P:protein import into nucleus"/>
    <property type="evidence" value="ECO:0007669"/>
    <property type="project" value="TreeGrafter"/>
</dbReference>
<dbReference type="GO" id="GO:0044614">
    <property type="term" value="C:nuclear pore cytoplasmic filaments"/>
    <property type="evidence" value="ECO:0007669"/>
    <property type="project" value="TreeGrafter"/>
</dbReference>
<sequence>MGGGDNNPNSTSTIMAFSNAPPSSTPSGINNLGSNTSSLVTTTAPPPPPIFTFQPSPPISTTTFNIPAFGEYRSSFGGFPAAAPFNVSQPAPFTFTHPSSSSGFGSLFSTSNPPPNSSFTNPFTTQPSKSDSQAAATNSFSIPAPPTTFTFPTTTSSVPTFDFSSIPKPMESEEKAHQTPPLFQHTFSFGGGLTSLAPPTIHVCKKCGEKSFWGEQWGSRVAPYTPTLCCDSNPGLLISLSAMTCYNRKSHEELKWEDYQLQGKPQGQVAPPPTNEFATFGGVKPLFALPVVILPVMPNSSSVAFNIIP</sequence>
<feature type="region of interest" description="Disordered" evidence="1">
    <location>
        <begin position="1"/>
        <end position="42"/>
    </location>
</feature>